<dbReference type="GeneID" id="20668207"/>
<dbReference type="InterPro" id="IPR009057">
    <property type="entry name" value="Homeodomain-like_sf"/>
</dbReference>
<dbReference type="InterPro" id="IPR017970">
    <property type="entry name" value="Homeobox_CS"/>
</dbReference>
<dbReference type="InParanoid" id="W4K3L4"/>
<keyword evidence="3 4" id="KW-0539">Nucleus</keyword>
<name>W4K3L4_HETIT</name>
<feature type="compositionally biased region" description="Polar residues" evidence="6">
    <location>
        <begin position="61"/>
        <end position="70"/>
    </location>
</feature>
<feature type="region of interest" description="Disordered" evidence="6">
    <location>
        <begin position="306"/>
        <end position="397"/>
    </location>
</feature>
<dbReference type="KEGG" id="hir:HETIRDRAFT_169178"/>
<protein>
    <recommendedName>
        <fullName evidence="7">Homeobox domain-containing protein</fullName>
    </recommendedName>
</protein>
<dbReference type="OrthoDB" id="6159439at2759"/>
<evidence type="ECO:0000313" key="9">
    <source>
        <dbReference type="Proteomes" id="UP000030671"/>
    </source>
</evidence>
<feature type="region of interest" description="Disordered" evidence="6">
    <location>
        <begin position="61"/>
        <end position="165"/>
    </location>
</feature>
<dbReference type="AlphaFoldDB" id="W4K3L4"/>
<sequence>MSTPRDNTYYYPNSGRLQSKSPTRGDTQSGSSVPEQGLFSYVNSMYINSDLKSTDVAPSTYASHYTQQRHPQPYDGGYASYPYQAPSQQHQASQYSMYQQQPDPRYAAQQTYSTYPSRTSPPIPADHHRHIPSHAHQPVRDDRWQAQSTSYYPQPTSSPQTMTSHSTVRSPQAAYPTQYPQYQPVATSTYPTDPNASRMTAHGQPVASQHHHMQMGHPSVERTVSSRNVASLPYSRGPPVMSPIDYDTAESSAEPTIKKKRKRADPHQLKILNDVYARTAFPSTEERADLAKRLDMSARSVQIWFQNKRQSMRTGGRQGNSSTPTTTSIPPNPPLMPSPPHVYDTSPTLVSPHSMASSSGTHYSSRSPPPTISTRKSPSPPGGRSMDPRKWFSRGGY</sequence>
<dbReference type="SUPFAM" id="SSF46689">
    <property type="entry name" value="Homeodomain-like"/>
    <property type="match status" value="1"/>
</dbReference>
<dbReference type="InterPro" id="IPR001356">
    <property type="entry name" value="HD"/>
</dbReference>
<reference evidence="8 9" key="1">
    <citation type="journal article" date="2012" name="New Phytol.">
        <title>Insight into trade-off between wood decay and parasitism from the genome of a fungal forest pathogen.</title>
        <authorList>
            <person name="Olson A."/>
            <person name="Aerts A."/>
            <person name="Asiegbu F."/>
            <person name="Belbahri L."/>
            <person name="Bouzid O."/>
            <person name="Broberg A."/>
            <person name="Canback B."/>
            <person name="Coutinho P.M."/>
            <person name="Cullen D."/>
            <person name="Dalman K."/>
            <person name="Deflorio G."/>
            <person name="van Diepen L.T."/>
            <person name="Dunand C."/>
            <person name="Duplessis S."/>
            <person name="Durling M."/>
            <person name="Gonthier P."/>
            <person name="Grimwood J."/>
            <person name="Fossdal C.G."/>
            <person name="Hansson D."/>
            <person name="Henrissat B."/>
            <person name="Hietala A."/>
            <person name="Himmelstrand K."/>
            <person name="Hoffmeister D."/>
            <person name="Hogberg N."/>
            <person name="James T.Y."/>
            <person name="Karlsson M."/>
            <person name="Kohler A."/>
            <person name="Kues U."/>
            <person name="Lee Y.H."/>
            <person name="Lin Y.C."/>
            <person name="Lind M."/>
            <person name="Lindquist E."/>
            <person name="Lombard V."/>
            <person name="Lucas S."/>
            <person name="Lunden K."/>
            <person name="Morin E."/>
            <person name="Murat C."/>
            <person name="Park J."/>
            <person name="Raffaello T."/>
            <person name="Rouze P."/>
            <person name="Salamov A."/>
            <person name="Schmutz J."/>
            <person name="Solheim H."/>
            <person name="Stahlberg J."/>
            <person name="Velez H."/>
            <person name="de Vries R.P."/>
            <person name="Wiebenga A."/>
            <person name="Woodward S."/>
            <person name="Yakovlev I."/>
            <person name="Garbelotto M."/>
            <person name="Martin F."/>
            <person name="Grigoriev I.V."/>
            <person name="Stenlid J."/>
        </authorList>
    </citation>
    <scope>NUCLEOTIDE SEQUENCE [LARGE SCALE GENOMIC DNA]</scope>
    <source>
        <strain evidence="8 9">TC 32-1</strain>
    </source>
</reference>
<feature type="compositionally biased region" description="Polar residues" evidence="6">
    <location>
        <begin position="188"/>
        <end position="198"/>
    </location>
</feature>
<evidence type="ECO:0000313" key="8">
    <source>
        <dbReference type="EMBL" id="ETW80428.1"/>
    </source>
</evidence>
<feature type="region of interest" description="Disordered" evidence="6">
    <location>
        <begin position="183"/>
        <end position="203"/>
    </location>
</feature>
<dbReference type="eggNOG" id="KOG0490">
    <property type="taxonomic scope" value="Eukaryota"/>
</dbReference>
<organism evidence="8 9">
    <name type="scientific">Heterobasidion irregulare (strain TC 32-1)</name>
    <dbReference type="NCBI Taxonomy" id="747525"/>
    <lineage>
        <taxon>Eukaryota</taxon>
        <taxon>Fungi</taxon>
        <taxon>Dikarya</taxon>
        <taxon>Basidiomycota</taxon>
        <taxon>Agaricomycotina</taxon>
        <taxon>Agaricomycetes</taxon>
        <taxon>Russulales</taxon>
        <taxon>Bondarzewiaceae</taxon>
        <taxon>Heterobasidion</taxon>
        <taxon>Heterobasidion annosum species complex</taxon>
    </lineage>
</organism>
<dbReference type="PANTHER" id="PTHR24327:SF41">
    <property type="entry name" value="BRAIN-SPECIFIC HOMEOBOX PROTEIN"/>
    <property type="match status" value="1"/>
</dbReference>
<dbReference type="InterPro" id="IPR050460">
    <property type="entry name" value="Distal-less_Homeobox_TF"/>
</dbReference>
<dbReference type="EMBL" id="KI925459">
    <property type="protein sequence ID" value="ETW80428.1"/>
    <property type="molecule type" value="Genomic_DNA"/>
</dbReference>
<evidence type="ECO:0000256" key="2">
    <source>
        <dbReference type="ARBA" id="ARBA00023155"/>
    </source>
</evidence>
<dbReference type="RefSeq" id="XP_009547183.1">
    <property type="nucleotide sequence ID" value="XM_009548888.1"/>
</dbReference>
<dbReference type="CDD" id="cd00086">
    <property type="entry name" value="homeodomain"/>
    <property type="match status" value="1"/>
</dbReference>
<dbReference type="PANTHER" id="PTHR24327">
    <property type="entry name" value="HOMEOBOX PROTEIN"/>
    <property type="match status" value="1"/>
</dbReference>
<dbReference type="HOGENOM" id="CLU_060169_0_0_1"/>
<evidence type="ECO:0000256" key="4">
    <source>
        <dbReference type="PROSITE-ProRule" id="PRU00108"/>
    </source>
</evidence>
<dbReference type="Proteomes" id="UP000030671">
    <property type="component" value="Unassembled WGS sequence"/>
</dbReference>
<feature type="DNA-binding region" description="Homeobox" evidence="4">
    <location>
        <begin position="257"/>
        <end position="316"/>
    </location>
</feature>
<dbReference type="SMART" id="SM00389">
    <property type="entry name" value="HOX"/>
    <property type="match status" value="1"/>
</dbReference>
<evidence type="ECO:0000256" key="5">
    <source>
        <dbReference type="RuleBase" id="RU000682"/>
    </source>
</evidence>
<feature type="compositionally biased region" description="Polar residues" evidence="6">
    <location>
        <begin position="15"/>
        <end position="34"/>
    </location>
</feature>
<dbReference type="GO" id="GO:0005634">
    <property type="term" value="C:nucleus"/>
    <property type="evidence" value="ECO:0007669"/>
    <property type="project" value="UniProtKB-SubCell"/>
</dbReference>
<dbReference type="PROSITE" id="PS50071">
    <property type="entry name" value="HOMEOBOX_2"/>
    <property type="match status" value="1"/>
</dbReference>
<keyword evidence="1 4" id="KW-0238">DNA-binding</keyword>
<evidence type="ECO:0000256" key="3">
    <source>
        <dbReference type="ARBA" id="ARBA00023242"/>
    </source>
</evidence>
<feature type="domain" description="Homeobox" evidence="7">
    <location>
        <begin position="255"/>
        <end position="315"/>
    </location>
</feature>
<feature type="compositionally biased region" description="Pro residues" evidence="6">
    <location>
        <begin position="330"/>
        <end position="340"/>
    </location>
</feature>
<feature type="compositionally biased region" description="Polar residues" evidence="6">
    <location>
        <begin position="345"/>
        <end position="363"/>
    </location>
</feature>
<dbReference type="GO" id="GO:0000981">
    <property type="term" value="F:DNA-binding transcription factor activity, RNA polymerase II-specific"/>
    <property type="evidence" value="ECO:0007669"/>
    <property type="project" value="InterPro"/>
</dbReference>
<feature type="compositionally biased region" description="Low complexity" evidence="6">
    <location>
        <begin position="320"/>
        <end position="329"/>
    </location>
</feature>
<evidence type="ECO:0000256" key="1">
    <source>
        <dbReference type="ARBA" id="ARBA00023125"/>
    </source>
</evidence>
<feature type="region of interest" description="Disordered" evidence="6">
    <location>
        <begin position="1"/>
        <end position="35"/>
    </location>
</feature>
<gene>
    <name evidence="8" type="ORF">HETIRDRAFT_169178</name>
</gene>
<evidence type="ECO:0000256" key="6">
    <source>
        <dbReference type="SAM" id="MobiDB-lite"/>
    </source>
</evidence>
<dbReference type="GO" id="GO:0000978">
    <property type="term" value="F:RNA polymerase II cis-regulatory region sequence-specific DNA binding"/>
    <property type="evidence" value="ECO:0007669"/>
    <property type="project" value="TreeGrafter"/>
</dbReference>
<dbReference type="PROSITE" id="PS00027">
    <property type="entry name" value="HOMEOBOX_1"/>
    <property type="match status" value="1"/>
</dbReference>
<accession>W4K3L4</accession>
<dbReference type="Gene3D" id="1.10.10.60">
    <property type="entry name" value="Homeodomain-like"/>
    <property type="match status" value="1"/>
</dbReference>
<keyword evidence="2 4" id="KW-0371">Homeobox</keyword>
<dbReference type="Pfam" id="PF00046">
    <property type="entry name" value="Homeodomain"/>
    <property type="match status" value="1"/>
</dbReference>
<proteinExistence type="predicted"/>
<feature type="compositionally biased region" description="Polar residues" evidence="6">
    <location>
        <begin position="85"/>
        <end position="118"/>
    </location>
</feature>
<feature type="compositionally biased region" description="Low complexity" evidence="6">
    <location>
        <begin position="147"/>
        <end position="161"/>
    </location>
</feature>
<comment type="subcellular location">
    <subcellularLocation>
        <location evidence="4 5">Nucleus</location>
    </subcellularLocation>
</comment>
<evidence type="ECO:0000259" key="7">
    <source>
        <dbReference type="PROSITE" id="PS50071"/>
    </source>
</evidence>
<keyword evidence="9" id="KW-1185">Reference proteome</keyword>